<name>A0ABW4GV67_9ACTN</name>
<organism evidence="1 2">
    <name type="scientific">Nonomuraea guangzhouensis</name>
    <dbReference type="NCBI Taxonomy" id="1291555"/>
    <lineage>
        <taxon>Bacteria</taxon>
        <taxon>Bacillati</taxon>
        <taxon>Actinomycetota</taxon>
        <taxon>Actinomycetes</taxon>
        <taxon>Streptosporangiales</taxon>
        <taxon>Streptosporangiaceae</taxon>
        <taxon>Nonomuraea</taxon>
    </lineage>
</organism>
<evidence type="ECO:0000313" key="2">
    <source>
        <dbReference type="Proteomes" id="UP001597097"/>
    </source>
</evidence>
<accession>A0ABW4GV67</accession>
<dbReference type="EMBL" id="JBHUCM010000064">
    <property type="protein sequence ID" value="MFD1546268.1"/>
    <property type="molecule type" value="Genomic_DNA"/>
</dbReference>
<comment type="caution">
    <text evidence="1">The sequence shown here is derived from an EMBL/GenBank/DDBJ whole genome shotgun (WGS) entry which is preliminary data.</text>
</comment>
<reference evidence="2" key="1">
    <citation type="journal article" date="2019" name="Int. J. Syst. Evol. Microbiol.">
        <title>The Global Catalogue of Microorganisms (GCM) 10K type strain sequencing project: providing services to taxonomists for standard genome sequencing and annotation.</title>
        <authorList>
            <consortium name="The Broad Institute Genomics Platform"/>
            <consortium name="The Broad Institute Genome Sequencing Center for Infectious Disease"/>
            <person name="Wu L."/>
            <person name="Ma J."/>
        </authorList>
    </citation>
    <scope>NUCLEOTIDE SEQUENCE [LARGE SCALE GENOMIC DNA]</scope>
    <source>
        <strain evidence="2">CGMCC 1.15399</strain>
    </source>
</reference>
<proteinExistence type="predicted"/>
<dbReference type="RefSeq" id="WP_219536415.1">
    <property type="nucleotide sequence ID" value="NZ_JAHKRM010000030.1"/>
</dbReference>
<gene>
    <name evidence="1" type="ORF">ACFSJ0_55190</name>
</gene>
<keyword evidence="2" id="KW-1185">Reference proteome</keyword>
<dbReference type="Proteomes" id="UP001597097">
    <property type="component" value="Unassembled WGS sequence"/>
</dbReference>
<sequence length="149" mass="16211">MTHGAFATELGRRLVEKVAPDESAMFEQTWKALERRSGRRGTRRSEPLGFGLPEAGAVLVTAVVSGVLTTVIEDLAKQFGSRWGRALARLRGRPKELLPDPLPPLPASRLEEIRRIAYKRARKLGLSEDRASALADALVSELAIGGPDS</sequence>
<protein>
    <submittedName>
        <fullName evidence="1">Uncharacterized protein</fullName>
    </submittedName>
</protein>
<evidence type="ECO:0000313" key="1">
    <source>
        <dbReference type="EMBL" id="MFD1546268.1"/>
    </source>
</evidence>